<dbReference type="Gene3D" id="2.30.140.30">
    <property type="match status" value="1"/>
</dbReference>
<keyword evidence="5 18" id="KW-0121">Carboxypeptidase</keyword>
<protein>
    <recommendedName>
        <fullName evidence="4">serine-type D-Ala-D-Ala carboxypeptidase</fullName>
        <ecNumber evidence="4">3.4.16.4</ecNumber>
    </recommendedName>
</protein>
<organism evidence="18 19">
    <name type="scientific">Brevibacillus laterosporus</name>
    <name type="common">Bacillus laterosporus</name>
    <dbReference type="NCBI Taxonomy" id="1465"/>
    <lineage>
        <taxon>Bacteria</taxon>
        <taxon>Bacillati</taxon>
        <taxon>Bacillota</taxon>
        <taxon>Bacilli</taxon>
        <taxon>Bacillales</taxon>
        <taxon>Paenibacillaceae</taxon>
        <taxon>Brevibacillus</taxon>
    </lineage>
</organism>
<dbReference type="GO" id="GO:0071555">
    <property type="term" value="P:cell wall organization"/>
    <property type="evidence" value="ECO:0007669"/>
    <property type="project" value="UniProtKB-KW"/>
</dbReference>
<dbReference type="EMBL" id="CP033464">
    <property type="protein sequence ID" value="QDX93727.1"/>
    <property type="molecule type" value="Genomic_DNA"/>
</dbReference>
<dbReference type="EC" id="3.4.16.4" evidence="4"/>
<dbReference type="Pfam" id="PF07943">
    <property type="entry name" value="PBP5_C"/>
    <property type="match status" value="1"/>
</dbReference>
<dbReference type="Gene3D" id="3.40.710.10">
    <property type="entry name" value="DD-peptidase/beta-lactamase superfamily"/>
    <property type="match status" value="1"/>
</dbReference>
<dbReference type="UniPathway" id="UPA00219"/>
<evidence type="ECO:0000313" key="18">
    <source>
        <dbReference type="EMBL" id="QDX93727.1"/>
    </source>
</evidence>
<evidence type="ECO:0000259" key="16">
    <source>
        <dbReference type="Pfam" id="PF00768"/>
    </source>
</evidence>
<evidence type="ECO:0000256" key="2">
    <source>
        <dbReference type="ARBA" id="ARBA00004752"/>
    </source>
</evidence>
<feature type="active site" evidence="13">
    <location>
        <position position="118"/>
    </location>
</feature>
<evidence type="ECO:0000313" key="19">
    <source>
        <dbReference type="Proteomes" id="UP000319432"/>
    </source>
</evidence>
<comment type="function">
    <text evidence="1">Removes C-terminal D-alanyl residues from sugar-peptide cell wall precursors.</text>
</comment>
<dbReference type="SUPFAM" id="SSF56601">
    <property type="entry name" value="beta-lactamase/transpeptidase-like"/>
    <property type="match status" value="1"/>
</dbReference>
<feature type="active site" description="Proton acceptor" evidence="13">
    <location>
        <position position="66"/>
    </location>
</feature>
<evidence type="ECO:0000256" key="13">
    <source>
        <dbReference type="PIRSR" id="PIRSR618044-1"/>
    </source>
</evidence>
<dbReference type="PRINTS" id="PR00725">
    <property type="entry name" value="DADACBPTASE1"/>
</dbReference>
<dbReference type="Proteomes" id="UP000319432">
    <property type="component" value="Chromosome"/>
</dbReference>
<name>A0A518V9Q1_BRELA</name>
<gene>
    <name evidence="18" type="ORF">EEL30_16355</name>
</gene>
<evidence type="ECO:0000256" key="5">
    <source>
        <dbReference type="ARBA" id="ARBA00022645"/>
    </source>
</evidence>
<comment type="similarity">
    <text evidence="3 15">Belongs to the peptidase S11 family.</text>
</comment>
<evidence type="ECO:0000256" key="11">
    <source>
        <dbReference type="ARBA" id="ARBA00023316"/>
    </source>
</evidence>
<dbReference type="Pfam" id="PF00768">
    <property type="entry name" value="Peptidase_S11"/>
    <property type="match status" value="1"/>
</dbReference>
<dbReference type="SUPFAM" id="SSF69189">
    <property type="entry name" value="Penicillin-binding protein associated domain"/>
    <property type="match status" value="1"/>
</dbReference>
<dbReference type="InterPro" id="IPR018044">
    <property type="entry name" value="Peptidase_S11"/>
</dbReference>
<dbReference type="GO" id="GO:0009252">
    <property type="term" value="P:peptidoglycan biosynthetic process"/>
    <property type="evidence" value="ECO:0007669"/>
    <property type="project" value="UniProtKB-UniPathway"/>
</dbReference>
<feature type="domain" description="Peptidase S11 D-alanyl-D-alanine carboxypeptidase A N-terminal" evidence="16">
    <location>
        <begin position="28"/>
        <end position="256"/>
    </location>
</feature>
<keyword evidence="19" id="KW-1185">Reference proteome</keyword>
<evidence type="ECO:0000256" key="3">
    <source>
        <dbReference type="ARBA" id="ARBA00007164"/>
    </source>
</evidence>
<evidence type="ECO:0000256" key="12">
    <source>
        <dbReference type="ARBA" id="ARBA00034000"/>
    </source>
</evidence>
<keyword evidence="7" id="KW-0732">Signal</keyword>
<dbReference type="OrthoDB" id="9791132at2"/>
<dbReference type="AlphaFoldDB" id="A0A518V9Q1"/>
<dbReference type="PANTHER" id="PTHR21581:SF33">
    <property type="entry name" value="D-ALANYL-D-ALANINE CARBOXYPEPTIDASE DACB"/>
    <property type="match status" value="1"/>
</dbReference>
<evidence type="ECO:0000256" key="6">
    <source>
        <dbReference type="ARBA" id="ARBA00022670"/>
    </source>
</evidence>
<keyword evidence="10" id="KW-0573">Peptidoglycan synthesis</keyword>
<feature type="binding site" evidence="14">
    <location>
        <position position="226"/>
    </location>
    <ligand>
        <name>substrate</name>
    </ligand>
</feature>
<keyword evidence="8" id="KW-0378">Hydrolase</keyword>
<feature type="domain" description="Peptidase S11 D-Ala-D-Ala carboxypeptidase A C-terminal" evidence="17">
    <location>
        <begin position="273"/>
        <end position="363"/>
    </location>
</feature>
<dbReference type="InterPro" id="IPR015956">
    <property type="entry name" value="Peniciliin-bd_prot_C_sf"/>
</dbReference>
<evidence type="ECO:0000256" key="14">
    <source>
        <dbReference type="PIRSR" id="PIRSR618044-2"/>
    </source>
</evidence>
<evidence type="ECO:0000256" key="8">
    <source>
        <dbReference type="ARBA" id="ARBA00022801"/>
    </source>
</evidence>
<keyword evidence="6" id="KW-0645">Protease</keyword>
<evidence type="ECO:0000256" key="15">
    <source>
        <dbReference type="RuleBase" id="RU004016"/>
    </source>
</evidence>
<evidence type="ECO:0000256" key="9">
    <source>
        <dbReference type="ARBA" id="ARBA00022960"/>
    </source>
</evidence>
<evidence type="ECO:0000256" key="4">
    <source>
        <dbReference type="ARBA" id="ARBA00012448"/>
    </source>
</evidence>
<evidence type="ECO:0000256" key="10">
    <source>
        <dbReference type="ARBA" id="ARBA00022984"/>
    </source>
</evidence>
<sequence>MKYQRIIGVLVVFLLCVSYLGPQPRAWASKAPKISAEAAAVIDVESGRILYEKNGNKKMRIASLTKTLTAIVAIEATDIKKVVTVPDKAIGVEGSSIYLKRGEKLTLEELLYGLMLRSGNDAAAAIALQVGGSIEGFATMMNEKAMYIGMNHSNFMNPHGLDNSDMHYSTAVDMVKLSAYALRNPQFQQIVSTKVKSISWEGEKWDRRLQNKNKMLHLYNGADGVKTGYTKLAKRCLASSASRAGRQVAVITLNAPDDWNDHATLLDYGFQQFEETSLIHKGEKWDAPQAIKLEDKGKVELVSLADFVYPLRAGEAQKVSKKVWLFHKQVGQKDVNEHIGFVEVYLGKDSIGKIPLTLQERTEKDTFQKTSIPNGFWKQVSRMLKGGLPDA</sequence>
<comment type="catalytic activity">
    <reaction evidence="12">
        <text>Preferential cleavage: (Ac)2-L-Lys-D-Ala-|-D-Ala. Also transpeptidation of peptidyl-alanyl moieties that are N-acyl substituents of D-alanine.</text>
        <dbReference type="EC" id="3.4.16.4"/>
    </reaction>
</comment>
<accession>A0A518V9Q1</accession>
<dbReference type="GO" id="GO:0009002">
    <property type="term" value="F:serine-type D-Ala-D-Ala carboxypeptidase activity"/>
    <property type="evidence" value="ECO:0007669"/>
    <property type="project" value="UniProtKB-EC"/>
</dbReference>
<keyword evidence="9" id="KW-0133">Cell shape</keyword>
<evidence type="ECO:0000256" key="1">
    <source>
        <dbReference type="ARBA" id="ARBA00003217"/>
    </source>
</evidence>
<reference evidence="18 19" key="1">
    <citation type="submission" date="2018-11" db="EMBL/GenBank/DDBJ databases">
        <title>Phylogenetic determinants of toxin gene distribution in genomes of Brevibacillus laterosporus.</title>
        <authorList>
            <person name="Glare T.R."/>
            <person name="Durrant A."/>
            <person name="Berry C."/>
            <person name="Palma L."/>
            <person name="Ormskirk M."/>
            <person name="Cox M.O."/>
        </authorList>
    </citation>
    <scope>NUCLEOTIDE SEQUENCE [LARGE SCALE GENOMIC DNA]</scope>
    <source>
        <strain evidence="18 19">1821L</strain>
    </source>
</reference>
<comment type="pathway">
    <text evidence="2">Cell wall biogenesis; peptidoglycan biosynthesis.</text>
</comment>
<dbReference type="InterPro" id="IPR012338">
    <property type="entry name" value="Beta-lactam/transpept-like"/>
</dbReference>
<dbReference type="GO" id="GO:0006508">
    <property type="term" value="P:proteolysis"/>
    <property type="evidence" value="ECO:0007669"/>
    <property type="project" value="UniProtKB-KW"/>
</dbReference>
<feature type="active site" description="Acyl-ester intermediate" evidence="13">
    <location>
        <position position="63"/>
    </location>
</feature>
<dbReference type="InterPro" id="IPR001967">
    <property type="entry name" value="Peptidase_S11_N"/>
</dbReference>
<dbReference type="PANTHER" id="PTHR21581">
    <property type="entry name" value="D-ALANYL-D-ALANINE CARBOXYPEPTIDASE"/>
    <property type="match status" value="1"/>
</dbReference>
<evidence type="ECO:0000256" key="7">
    <source>
        <dbReference type="ARBA" id="ARBA00022729"/>
    </source>
</evidence>
<keyword evidence="11" id="KW-0961">Cell wall biogenesis/degradation</keyword>
<proteinExistence type="inferred from homology"/>
<dbReference type="InterPro" id="IPR012907">
    <property type="entry name" value="Peptidase_S11_C"/>
</dbReference>
<dbReference type="GO" id="GO:0008360">
    <property type="term" value="P:regulation of cell shape"/>
    <property type="evidence" value="ECO:0007669"/>
    <property type="project" value="UniProtKB-KW"/>
</dbReference>
<evidence type="ECO:0000259" key="17">
    <source>
        <dbReference type="Pfam" id="PF07943"/>
    </source>
</evidence>